<organism evidence="2 3">
    <name type="scientific">Rhizoclosmatium globosum</name>
    <dbReference type="NCBI Taxonomy" id="329046"/>
    <lineage>
        <taxon>Eukaryota</taxon>
        <taxon>Fungi</taxon>
        <taxon>Fungi incertae sedis</taxon>
        <taxon>Chytridiomycota</taxon>
        <taxon>Chytridiomycota incertae sedis</taxon>
        <taxon>Chytridiomycetes</taxon>
        <taxon>Chytridiales</taxon>
        <taxon>Chytriomycetaceae</taxon>
        <taxon>Rhizoclosmatium</taxon>
    </lineage>
</organism>
<evidence type="ECO:0000313" key="3">
    <source>
        <dbReference type="Proteomes" id="UP000193642"/>
    </source>
</evidence>
<protein>
    <submittedName>
        <fullName evidence="2">Uncharacterized protein</fullName>
    </submittedName>
</protein>
<dbReference type="GO" id="GO:0005634">
    <property type="term" value="C:nucleus"/>
    <property type="evidence" value="ECO:0007669"/>
    <property type="project" value="TreeGrafter"/>
</dbReference>
<sequence>MYAALRRRETFASNHGCVYRSMRKNAARVSPDKVDRCIALPSAVSHVLGFTLDGTLLLCLGQTAMSILAFHYDPHKPLFQRPAFETHFQKHLARDFCIVTPNNKFLIVASATSSSSTSAVNNSMTYPHALTSLRSLDDISLFLLCARTGTVLDKLVFPADHILLAHAAGVQIYGDFMAVTSVKYQTVHLYHLQDSGRFVKLHEIGWLNYDDDQFHLDKQATAAAAYAQEKAPIISSASTSSSFVPASMYRNQHLSQNQTQEPTTNSSTMAGGPIRGLDLRRSLRRVGRAILFRTSSTDEPNQPLELAPTAPQQPIPTNVNPMTFDAYGFGAVYPLPNRPPQWMDMLGQNPGYLEARRTQYIPLNGPDLCDPKALPLSGLKQRMLAFLYRQALDTGTPSALRHFHLTFDQFANLVLWRLQFLSPTTLLLKLGAIENTVGRNQEPSTSQPCFHLIYEIPTTKVLAVFDNASQELLELFQSYPQFRHTPETRYLSTPATNLHAREYVKKQLYSVRKAKNGGVSQSVKRVLASLPINPHLYIHSPWLDQHVFHYDESVINNVNRPRTWTSGDVPVKIWDRAMGRVVVRIDPNPAVAGTAFANVLARSKKYVTYHFHPTDPVILTAMTIMGQGTSHNLHYRELTG</sequence>
<dbReference type="GO" id="GO:0031625">
    <property type="term" value="F:ubiquitin protein ligase binding"/>
    <property type="evidence" value="ECO:0007669"/>
    <property type="project" value="TreeGrafter"/>
</dbReference>
<dbReference type="Pfam" id="PF09737">
    <property type="entry name" value="Det1"/>
    <property type="match status" value="2"/>
</dbReference>
<dbReference type="PANTHER" id="PTHR13374">
    <property type="entry name" value="DET1 HOMOLOG DE-ETIOLATED-1 HOMOLOG"/>
    <property type="match status" value="1"/>
</dbReference>
<reference evidence="2 3" key="1">
    <citation type="submission" date="2016-07" db="EMBL/GenBank/DDBJ databases">
        <title>Pervasive Adenine N6-methylation of Active Genes in Fungi.</title>
        <authorList>
            <consortium name="DOE Joint Genome Institute"/>
            <person name="Mondo S.J."/>
            <person name="Dannebaum R.O."/>
            <person name="Kuo R.C."/>
            <person name="Labutti K."/>
            <person name="Haridas S."/>
            <person name="Kuo A."/>
            <person name="Salamov A."/>
            <person name="Ahrendt S.R."/>
            <person name="Lipzen A."/>
            <person name="Sullivan W."/>
            <person name="Andreopoulos W.B."/>
            <person name="Clum A."/>
            <person name="Lindquist E."/>
            <person name="Daum C."/>
            <person name="Ramamoorthy G.K."/>
            <person name="Gryganskyi A."/>
            <person name="Culley D."/>
            <person name="Magnuson J.K."/>
            <person name="James T.Y."/>
            <person name="O'Malley M.A."/>
            <person name="Stajich J.E."/>
            <person name="Spatafora J.W."/>
            <person name="Visel A."/>
            <person name="Grigoriev I.V."/>
        </authorList>
    </citation>
    <scope>NUCLEOTIDE SEQUENCE [LARGE SCALE GENOMIC DNA]</scope>
    <source>
        <strain evidence="2 3">JEL800</strain>
    </source>
</reference>
<evidence type="ECO:0000313" key="2">
    <source>
        <dbReference type="EMBL" id="ORY45862.1"/>
    </source>
</evidence>
<dbReference type="GO" id="GO:0032436">
    <property type="term" value="P:positive regulation of proteasomal ubiquitin-dependent protein catabolic process"/>
    <property type="evidence" value="ECO:0007669"/>
    <property type="project" value="TreeGrafter"/>
</dbReference>
<dbReference type="GO" id="GO:0031461">
    <property type="term" value="C:cullin-RING ubiquitin ligase complex"/>
    <property type="evidence" value="ECO:0007669"/>
    <property type="project" value="TreeGrafter"/>
</dbReference>
<feature type="region of interest" description="Disordered" evidence="1">
    <location>
        <begin position="255"/>
        <end position="274"/>
    </location>
</feature>
<gene>
    <name evidence="2" type="ORF">BCR33DRAFT_765114</name>
</gene>
<comment type="caution">
    <text evidence="2">The sequence shown here is derived from an EMBL/GenBank/DDBJ whole genome shotgun (WGS) entry which is preliminary data.</text>
</comment>
<dbReference type="GO" id="GO:1990756">
    <property type="term" value="F:ubiquitin-like ligase-substrate adaptor activity"/>
    <property type="evidence" value="ECO:0007669"/>
    <property type="project" value="TreeGrafter"/>
</dbReference>
<dbReference type="InterPro" id="IPR019138">
    <property type="entry name" value="De-etiolated_protein_1_Det1"/>
</dbReference>
<name>A0A1Y2CFR0_9FUNG</name>
<keyword evidence="3" id="KW-1185">Reference proteome</keyword>
<dbReference type="GO" id="GO:0016567">
    <property type="term" value="P:protein ubiquitination"/>
    <property type="evidence" value="ECO:0007669"/>
    <property type="project" value="TreeGrafter"/>
</dbReference>
<dbReference type="Proteomes" id="UP000193642">
    <property type="component" value="Unassembled WGS sequence"/>
</dbReference>
<proteinExistence type="predicted"/>
<feature type="region of interest" description="Disordered" evidence="1">
    <location>
        <begin position="297"/>
        <end position="316"/>
    </location>
</feature>
<dbReference type="STRING" id="329046.A0A1Y2CFR0"/>
<dbReference type="EMBL" id="MCGO01000018">
    <property type="protein sequence ID" value="ORY45862.1"/>
    <property type="molecule type" value="Genomic_DNA"/>
</dbReference>
<dbReference type="OrthoDB" id="18339at2759"/>
<accession>A0A1Y2CFR0</accession>
<feature type="compositionally biased region" description="Polar residues" evidence="1">
    <location>
        <begin position="255"/>
        <end position="269"/>
    </location>
</feature>
<evidence type="ECO:0000256" key="1">
    <source>
        <dbReference type="SAM" id="MobiDB-lite"/>
    </source>
</evidence>
<dbReference type="PANTHER" id="PTHR13374:SF3">
    <property type="entry name" value="DET1 HOMOLOG"/>
    <property type="match status" value="1"/>
</dbReference>
<dbReference type="AlphaFoldDB" id="A0A1Y2CFR0"/>